<dbReference type="EMBL" id="SRLE01000009">
    <property type="protein sequence ID" value="TGD72490.1"/>
    <property type="molecule type" value="Genomic_DNA"/>
</dbReference>
<protein>
    <recommendedName>
        <fullName evidence="5">Bis(5'-nucleosyl)-tetraphosphatase, symmetrical</fullName>
        <ecNumber evidence="5">3.6.1.41</ecNumber>
    </recommendedName>
    <alternativeName>
        <fullName evidence="5">Ap4A hydrolase</fullName>
    </alternativeName>
    <alternativeName>
        <fullName evidence="5">Diadenosine 5',5'''-P1,P4-tetraphosphate pyrophosphohydrolase</fullName>
    </alternativeName>
    <alternativeName>
        <fullName evidence="5">Diadenosine tetraphosphatase</fullName>
    </alternativeName>
</protein>
<dbReference type="PANTHER" id="PTHR40942">
    <property type="match status" value="1"/>
</dbReference>
<dbReference type="OrthoDB" id="9807890at2"/>
<evidence type="ECO:0000256" key="4">
    <source>
        <dbReference type="ARBA" id="ARBA00049417"/>
    </source>
</evidence>
<comment type="catalytic activity">
    <reaction evidence="4 5">
        <text>P(1),P(4)-bis(5'-adenosyl) tetraphosphate + H2O = 2 ADP + 2 H(+)</text>
        <dbReference type="Rhea" id="RHEA:24252"/>
        <dbReference type="ChEBI" id="CHEBI:15377"/>
        <dbReference type="ChEBI" id="CHEBI:15378"/>
        <dbReference type="ChEBI" id="CHEBI:58141"/>
        <dbReference type="ChEBI" id="CHEBI:456216"/>
        <dbReference type="EC" id="3.6.1.41"/>
    </reaction>
</comment>
<dbReference type="PANTHER" id="PTHR40942:SF4">
    <property type="entry name" value="CYTOCHROME C5"/>
    <property type="match status" value="1"/>
</dbReference>
<dbReference type="Pfam" id="PF00149">
    <property type="entry name" value="Metallophos"/>
    <property type="match status" value="1"/>
</dbReference>
<evidence type="ECO:0000313" key="7">
    <source>
        <dbReference type="EMBL" id="TGD72490.1"/>
    </source>
</evidence>
<keyword evidence="8" id="KW-1185">Reference proteome</keyword>
<keyword evidence="3 5" id="KW-0378">Hydrolase</keyword>
<evidence type="ECO:0000256" key="5">
    <source>
        <dbReference type="HAMAP-Rule" id="MF_00199"/>
    </source>
</evidence>
<accession>A0A4Z0LZ38</accession>
<reference evidence="7 8" key="1">
    <citation type="submission" date="2019-04" db="EMBL/GenBank/DDBJ databases">
        <title>Taxonomy of novel Haliea sp. from mangrove soil of West Coast of India.</title>
        <authorList>
            <person name="Verma A."/>
            <person name="Kumar P."/>
            <person name="Krishnamurthi S."/>
        </authorList>
    </citation>
    <scope>NUCLEOTIDE SEQUENCE [LARGE SCALE GENOMIC DNA]</scope>
    <source>
        <strain evidence="7 8">SAOS-164</strain>
    </source>
</reference>
<dbReference type="NCBIfam" id="TIGR00668">
    <property type="entry name" value="apaH"/>
    <property type="match status" value="1"/>
</dbReference>
<comment type="caution">
    <text evidence="7">The sequence shown here is derived from an EMBL/GenBank/DDBJ whole genome shotgun (WGS) entry which is preliminary data.</text>
</comment>
<dbReference type="PIRSF" id="PIRSF000903">
    <property type="entry name" value="B5n-ttraPtase_sm"/>
    <property type="match status" value="1"/>
</dbReference>
<comment type="similarity">
    <text evidence="2 5">Belongs to the Ap4A hydrolase family.</text>
</comment>
<dbReference type="InterPro" id="IPR004843">
    <property type="entry name" value="Calcineurin-like_PHP"/>
</dbReference>
<dbReference type="RefSeq" id="WP_135444657.1">
    <property type="nucleotide sequence ID" value="NZ_SRLE01000009.1"/>
</dbReference>
<proteinExistence type="inferred from homology"/>
<dbReference type="InterPro" id="IPR029052">
    <property type="entry name" value="Metallo-depent_PP-like"/>
</dbReference>
<feature type="domain" description="Calcineurin-like phosphoesterase" evidence="6">
    <location>
        <begin position="4"/>
        <end position="126"/>
    </location>
</feature>
<name>A0A4Z0LZ38_9GAMM</name>
<dbReference type="HAMAP" id="MF_00199">
    <property type="entry name" value="ApaH"/>
    <property type="match status" value="1"/>
</dbReference>
<dbReference type="AlphaFoldDB" id="A0A4Z0LZ38"/>
<organism evidence="7 8">
    <name type="scientific">Mangrovimicrobium sediminis</name>
    <dbReference type="NCBI Taxonomy" id="2562682"/>
    <lineage>
        <taxon>Bacteria</taxon>
        <taxon>Pseudomonadati</taxon>
        <taxon>Pseudomonadota</taxon>
        <taxon>Gammaproteobacteria</taxon>
        <taxon>Cellvibrionales</taxon>
        <taxon>Halieaceae</taxon>
        <taxon>Mangrovimicrobium</taxon>
    </lineage>
</organism>
<dbReference type="InterPro" id="IPR004617">
    <property type="entry name" value="ApaH"/>
</dbReference>
<evidence type="ECO:0000313" key="8">
    <source>
        <dbReference type="Proteomes" id="UP000298050"/>
    </source>
</evidence>
<gene>
    <name evidence="5" type="primary">apaH</name>
    <name evidence="7" type="ORF">E4634_13235</name>
</gene>
<dbReference type="GO" id="GO:0008803">
    <property type="term" value="F:bis(5'-nucleosyl)-tetraphosphatase (symmetrical) activity"/>
    <property type="evidence" value="ECO:0007669"/>
    <property type="project" value="UniProtKB-UniRule"/>
</dbReference>
<evidence type="ECO:0000256" key="2">
    <source>
        <dbReference type="ARBA" id="ARBA00005419"/>
    </source>
</evidence>
<dbReference type="EC" id="3.6.1.41" evidence="5"/>
<evidence type="ECO:0000256" key="1">
    <source>
        <dbReference type="ARBA" id="ARBA00003413"/>
    </source>
</evidence>
<dbReference type="Gene3D" id="3.60.21.10">
    <property type="match status" value="1"/>
</dbReference>
<evidence type="ECO:0000259" key="6">
    <source>
        <dbReference type="Pfam" id="PF00149"/>
    </source>
</evidence>
<evidence type="ECO:0000256" key="3">
    <source>
        <dbReference type="ARBA" id="ARBA00022801"/>
    </source>
</evidence>
<comment type="function">
    <text evidence="1 5">Hydrolyzes diadenosine 5',5'''-P1,P4-tetraphosphate to yield ADP.</text>
</comment>
<dbReference type="NCBIfam" id="NF001204">
    <property type="entry name" value="PRK00166.1"/>
    <property type="match status" value="1"/>
</dbReference>
<sequence>MATYAVGDIQGCLQPLKTLLRAVDFNPSRDVLWSVGDVVNRGPRCLKTLRFLYSMRDALVLVLGNHDLHLLAVAAGVRPPSKSDTLDKILAAPDRDQLLNWLLHRPLLHREKGYTLVHAGIPPQWSIPYAIGRAREVELALQSPECTSFLRNMYGNEPNLWTEDLTGMDRLRVITNYLTRMRYCTPQGALDLKSKGPKPDPDVGNVAPWFSHPQRAAAGEKILFGHWASLEGSTDVPNVIGLDSGCVWGGALSLYCLETGEMLRCRCRGGKCRDTDGTVQRFPGALRAS</sequence>
<dbReference type="CDD" id="cd07422">
    <property type="entry name" value="MPP_ApaH"/>
    <property type="match status" value="1"/>
</dbReference>
<dbReference type="SUPFAM" id="SSF56300">
    <property type="entry name" value="Metallo-dependent phosphatases"/>
    <property type="match status" value="1"/>
</dbReference>
<dbReference type="Proteomes" id="UP000298050">
    <property type="component" value="Unassembled WGS sequence"/>
</dbReference>